<keyword evidence="9" id="KW-1185">Reference proteome</keyword>
<evidence type="ECO:0000256" key="4">
    <source>
        <dbReference type="SAM" id="MobiDB-lite"/>
    </source>
</evidence>
<keyword evidence="2" id="KW-0238">DNA-binding</keyword>
<proteinExistence type="predicted"/>
<dbReference type="SMART" id="SM00342">
    <property type="entry name" value="HTH_ARAC"/>
    <property type="match status" value="1"/>
</dbReference>
<evidence type="ECO:0000259" key="5">
    <source>
        <dbReference type="PROSITE" id="PS01124"/>
    </source>
</evidence>
<keyword evidence="3" id="KW-0804">Transcription</keyword>
<evidence type="ECO:0000256" key="3">
    <source>
        <dbReference type="ARBA" id="ARBA00023163"/>
    </source>
</evidence>
<protein>
    <submittedName>
        <fullName evidence="7">AraC family transcriptional regulator</fullName>
    </submittedName>
    <submittedName>
        <fullName evidence="6">AraC-like DNA-binding protein</fullName>
    </submittedName>
</protein>
<evidence type="ECO:0000313" key="6">
    <source>
        <dbReference type="EMBL" id="MBB3166392.1"/>
    </source>
</evidence>
<dbReference type="InterPro" id="IPR009594">
    <property type="entry name" value="Tscrpt_reg_HTH_AraC_N"/>
</dbReference>
<dbReference type="InterPro" id="IPR009057">
    <property type="entry name" value="Homeodomain-like_sf"/>
</dbReference>
<dbReference type="SUPFAM" id="SSF46689">
    <property type="entry name" value="Homeodomain-like"/>
    <property type="match status" value="2"/>
</dbReference>
<dbReference type="Pfam" id="PF12833">
    <property type="entry name" value="HTH_18"/>
    <property type="match status" value="1"/>
</dbReference>
<reference evidence="7 8" key="1">
    <citation type="submission" date="2019-03" db="EMBL/GenBank/DDBJ databases">
        <title>Genomic Encyclopedia of Type Strains, Phase IV (KMG-V): Genome sequencing to study the core and pangenomes of soil and plant-associated prokaryotes.</title>
        <authorList>
            <person name="Whitman W."/>
        </authorList>
    </citation>
    <scope>NUCLEOTIDE SEQUENCE [LARGE SCALE GENOMIC DNA]</scope>
    <source>
        <strain evidence="7 8">FB403</strain>
    </source>
</reference>
<evidence type="ECO:0000313" key="8">
    <source>
        <dbReference type="Proteomes" id="UP000295021"/>
    </source>
</evidence>
<gene>
    <name evidence="7" type="ORF">EV131_1409</name>
    <name evidence="6" type="ORF">FHS25_006909</name>
</gene>
<evidence type="ECO:0000256" key="1">
    <source>
        <dbReference type="ARBA" id="ARBA00023015"/>
    </source>
</evidence>
<dbReference type="GO" id="GO:0003700">
    <property type="term" value="F:DNA-binding transcription factor activity"/>
    <property type="evidence" value="ECO:0007669"/>
    <property type="project" value="InterPro"/>
</dbReference>
<evidence type="ECO:0000313" key="7">
    <source>
        <dbReference type="EMBL" id="TCU11114.1"/>
    </source>
</evidence>
<dbReference type="Pfam" id="PF06719">
    <property type="entry name" value="AraC_N"/>
    <property type="match status" value="1"/>
</dbReference>
<feature type="region of interest" description="Disordered" evidence="4">
    <location>
        <begin position="282"/>
        <end position="314"/>
    </location>
</feature>
<evidence type="ECO:0000313" key="9">
    <source>
        <dbReference type="Proteomes" id="UP000542811"/>
    </source>
</evidence>
<organism evidence="7 8">
    <name type="scientific">Rhizobium laguerreae</name>
    <dbReference type="NCBI Taxonomy" id="1076926"/>
    <lineage>
        <taxon>Bacteria</taxon>
        <taxon>Pseudomonadati</taxon>
        <taxon>Pseudomonadota</taxon>
        <taxon>Alphaproteobacteria</taxon>
        <taxon>Hyphomicrobiales</taxon>
        <taxon>Rhizobiaceae</taxon>
        <taxon>Rhizobium/Agrobacterium group</taxon>
        <taxon>Rhizobium</taxon>
    </lineage>
</organism>
<sequence>MRIEQLVSKAQHLARLADEPSGCATLMEEKKRSHLPGLVVMCRTHPGQVEAPICGPVFGLVLQGSTEISAGMQSLSIASGDLLVVSHDLPVATRVKHAAPFAPYLAVLISVDLTIIRSLAEQISEDWAENKHAQTLEAGSAEPALIEAVDRYLSLPEDSVEANVIIPLIRRELHFRILVGRYGGMLRNLLLPGSHASKIAKAIALIQDGARERLSLTSLASAVGMGLSSFHHHFRSIAGTSPLQYQKDFRMIEAKRLLSLGGRTVTSVALEVGYESASQFSREYSRKFGAPPRNDLPRTGRAKGRAAGGRTPDL</sequence>
<dbReference type="PANTHER" id="PTHR43436:SF1">
    <property type="entry name" value="TRANSCRIPTIONAL REGULATORY PROTEIN"/>
    <property type="match status" value="1"/>
</dbReference>
<dbReference type="GO" id="GO:0043565">
    <property type="term" value="F:sequence-specific DNA binding"/>
    <property type="evidence" value="ECO:0007669"/>
    <property type="project" value="InterPro"/>
</dbReference>
<keyword evidence="1" id="KW-0805">Transcription regulation</keyword>
<feature type="domain" description="HTH araC/xylS-type" evidence="5">
    <location>
        <begin position="200"/>
        <end position="298"/>
    </location>
</feature>
<dbReference type="Gene3D" id="1.10.10.60">
    <property type="entry name" value="Homeodomain-like"/>
    <property type="match status" value="2"/>
</dbReference>
<dbReference type="InterPro" id="IPR018062">
    <property type="entry name" value="HTH_AraC-typ_CS"/>
</dbReference>
<dbReference type="EMBL" id="SMBI01000040">
    <property type="protein sequence ID" value="TCU11114.1"/>
    <property type="molecule type" value="Genomic_DNA"/>
</dbReference>
<accession>A0A1S9GAU7</accession>
<dbReference type="PROSITE" id="PS01124">
    <property type="entry name" value="HTH_ARAC_FAMILY_2"/>
    <property type="match status" value="1"/>
</dbReference>
<dbReference type="InterPro" id="IPR018060">
    <property type="entry name" value="HTH_AraC"/>
</dbReference>
<dbReference type="EMBL" id="JACHXX010000016">
    <property type="protein sequence ID" value="MBB3166392.1"/>
    <property type="molecule type" value="Genomic_DNA"/>
</dbReference>
<dbReference type="RefSeq" id="WP_077980285.1">
    <property type="nucleotide sequence ID" value="NZ_JAAXSH010000036.1"/>
</dbReference>
<dbReference type="PROSITE" id="PS00041">
    <property type="entry name" value="HTH_ARAC_FAMILY_1"/>
    <property type="match status" value="1"/>
</dbReference>
<comment type="caution">
    <text evidence="7">The sequence shown here is derived from an EMBL/GenBank/DDBJ whole genome shotgun (WGS) entry which is preliminary data.</text>
</comment>
<evidence type="ECO:0000256" key="2">
    <source>
        <dbReference type="ARBA" id="ARBA00023125"/>
    </source>
</evidence>
<reference evidence="6 9" key="2">
    <citation type="submission" date="2020-08" db="EMBL/GenBank/DDBJ databases">
        <title>Genomic Encyclopedia of Type Strains, Phase III (KMG-III): the genomes of soil and plant-associated and newly described type strains.</title>
        <authorList>
            <person name="Whitman W."/>
        </authorList>
    </citation>
    <scope>NUCLEOTIDE SEQUENCE [LARGE SCALE GENOMIC DNA]</scope>
    <source>
        <strain evidence="6 9">CECT 8280</strain>
    </source>
</reference>
<dbReference type="Proteomes" id="UP000542811">
    <property type="component" value="Unassembled WGS sequence"/>
</dbReference>
<dbReference type="AlphaFoldDB" id="A0A1S9GAU7"/>
<name>A0A1S9GAU7_9HYPH</name>
<dbReference type="Proteomes" id="UP000295021">
    <property type="component" value="Unassembled WGS sequence"/>
</dbReference>
<dbReference type="PANTHER" id="PTHR43436">
    <property type="entry name" value="ARAC-FAMILY TRANSCRIPTIONAL REGULATOR"/>
    <property type="match status" value="1"/>
</dbReference>